<dbReference type="Pfam" id="PF00753">
    <property type="entry name" value="Lactamase_B"/>
    <property type="match status" value="1"/>
</dbReference>
<dbReference type="CDD" id="cd07726">
    <property type="entry name" value="ST1585-like_MBL-fold"/>
    <property type="match status" value="1"/>
</dbReference>
<dbReference type="InterPro" id="IPR001279">
    <property type="entry name" value="Metallo-B-lactamas"/>
</dbReference>
<protein>
    <submittedName>
        <fullName evidence="2">MBL fold metallo-hydrolase</fullName>
    </submittedName>
</protein>
<accession>A0ABV7VTH0</accession>
<evidence type="ECO:0000313" key="3">
    <source>
        <dbReference type="Proteomes" id="UP001595722"/>
    </source>
</evidence>
<evidence type="ECO:0000259" key="1">
    <source>
        <dbReference type="SMART" id="SM00849"/>
    </source>
</evidence>
<dbReference type="SUPFAM" id="SSF56281">
    <property type="entry name" value="Metallo-hydrolase/oxidoreductase"/>
    <property type="match status" value="1"/>
</dbReference>
<proteinExistence type="predicted"/>
<dbReference type="PANTHER" id="PTHR42951">
    <property type="entry name" value="METALLO-BETA-LACTAMASE DOMAIN-CONTAINING"/>
    <property type="match status" value="1"/>
</dbReference>
<gene>
    <name evidence="2" type="ORF">ACFOMG_11660</name>
</gene>
<dbReference type="PANTHER" id="PTHR42951:SF22">
    <property type="entry name" value="METALLO BETA-LACTAMASE SUPERFAMILY LIPOPROTEIN"/>
    <property type="match status" value="1"/>
</dbReference>
<dbReference type="Gene3D" id="3.60.15.10">
    <property type="entry name" value="Ribonuclease Z/Hydroxyacylglutathione hydrolase-like"/>
    <property type="match status" value="1"/>
</dbReference>
<organism evidence="2 3">
    <name type="scientific">Bacterioplanoides pacificum</name>
    <dbReference type="NCBI Taxonomy" id="1171596"/>
    <lineage>
        <taxon>Bacteria</taxon>
        <taxon>Pseudomonadati</taxon>
        <taxon>Pseudomonadota</taxon>
        <taxon>Gammaproteobacteria</taxon>
        <taxon>Oceanospirillales</taxon>
        <taxon>Oceanospirillaceae</taxon>
        <taxon>Bacterioplanoides</taxon>
    </lineage>
</organism>
<dbReference type="InterPro" id="IPR050855">
    <property type="entry name" value="NDM-1-like"/>
</dbReference>
<dbReference type="SMART" id="SM00849">
    <property type="entry name" value="Lactamase_B"/>
    <property type="match status" value="1"/>
</dbReference>
<name>A0ABV7VTH0_9GAMM</name>
<sequence>MSDYHVIAHAHGIYQLDADYIAEGLASVYLLEQQGRLAIIETGTASSAAHLLALIADLGYQPEQVDWIILTHIHLDHAAGAGTLMQHCPQATLVVHPRGARHMIDPQKLEAGTRAVYGDEQYQALYGALVPVAAQRVMSVEDQQTLDFNGRTLTFFDTPGHALHHICIHDSASNAVFTGDTCGLSYRQFDDADGRPLLFVTTTPVHFDPQAMRASINRIWALQPEALYLTHFGPVAASDDNRQQLFASLEAFVALAQQQDDEASLTEAILNWLTSQLTQRGLDGDQARRWLQTDARLNAQGLLVWRQRQAG</sequence>
<reference evidence="3" key="1">
    <citation type="journal article" date="2019" name="Int. J. Syst. Evol. Microbiol.">
        <title>The Global Catalogue of Microorganisms (GCM) 10K type strain sequencing project: providing services to taxonomists for standard genome sequencing and annotation.</title>
        <authorList>
            <consortium name="The Broad Institute Genomics Platform"/>
            <consortium name="The Broad Institute Genome Sequencing Center for Infectious Disease"/>
            <person name="Wu L."/>
            <person name="Ma J."/>
        </authorList>
    </citation>
    <scope>NUCLEOTIDE SEQUENCE [LARGE SCALE GENOMIC DNA]</scope>
    <source>
        <strain evidence="3">KCTC 42424</strain>
    </source>
</reference>
<dbReference type="RefSeq" id="WP_376866810.1">
    <property type="nucleotide sequence ID" value="NZ_JBHRYB010000013.1"/>
</dbReference>
<dbReference type="InterPro" id="IPR037482">
    <property type="entry name" value="ST1585_MBL-fold"/>
</dbReference>
<comment type="caution">
    <text evidence="2">The sequence shown here is derived from an EMBL/GenBank/DDBJ whole genome shotgun (WGS) entry which is preliminary data.</text>
</comment>
<dbReference type="InterPro" id="IPR036866">
    <property type="entry name" value="RibonucZ/Hydroxyglut_hydro"/>
</dbReference>
<dbReference type="EMBL" id="JBHRYB010000013">
    <property type="protein sequence ID" value="MFC3680754.1"/>
    <property type="molecule type" value="Genomic_DNA"/>
</dbReference>
<dbReference type="Proteomes" id="UP001595722">
    <property type="component" value="Unassembled WGS sequence"/>
</dbReference>
<keyword evidence="3" id="KW-1185">Reference proteome</keyword>
<evidence type="ECO:0000313" key="2">
    <source>
        <dbReference type="EMBL" id="MFC3680754.1"/>
    </source>
</evidence>
<feature type="domain" description="Metallo-beta-lactamase" evidence="1">
    <location>
        <begin position="25"/>
        <end position="231"/>
    </location>
</feature>